<comment type="caution">
    <text evidence="2">The sequence shown here is derived from an EMBL/GenBank/DDBJ whole genome shotgun (WGS) entry which is preliminary data.</text>
</comment>
<protein>
    <submittedName>
        <fullName evidence="2">DUF4097 family beta strand repeat-containing protein</fullName>
    </submittedName>
</protein>
<dbReference type="Pfam" id="PF13349">
    <property type="entry name" value="DUF4097"/>
    <property type="match status" value="1"/>
</dbReference>
<gene>
    <name evidence="2" type="ORF">Q8A49_12445</name>
</gene>
<dbReference type="RefSeq" id="WP_330158447.1">
    <property type="nucleotide sequence ID" value="NZ_BAAAJA010000008.1"/>
</dbReference>
<evidence type="ECO:0000313" key="3">
    <source>
        <dbReference type="Proteomes" id="UP001348641"/>
    </source>
</evidence>
<dbReference type="InterPro" id="IPR025164">
    <property type="entry name" value="Toastrack_DUF4097"/>
</dbReference>
<name>A0ABU7KPV8_9ACTN</name>
<sequence length="221" mass="22665">MHTFTTPAPVTTVLDVPGAHISLTAADRADTTVEVLPADPARSRDVKAAGRTAVDHADGVLSIRTAPAENRILGDTGSVRVVVHLPAGSVLRAKAADARLHSTGRLGEVTLDAARATVELDHTAEARLTLMAGDVSLARLEGSARISTSQGDIAVTEAMRGTVELSTESGSISIGAAPGVSASLDAGTPYGRIHNALRNDGAPDLHIRATTAYGDITARSL</sequence>
<reference evidence="2 3" key="1">
    <citation type="submission" date="2023-07" db="EMBL/GenBank/DDBJ databases">
        <authorList>
            <person name="Girao M."/>
            <person name="Carvalho M.F."/>
        </authorList>
    </citation>
    <scope>NUCLEOTIDE SEQUENCE [LARGE SCALE GENOMIC DNA]</scope>
    <source>
        <strain evidence="2 3">66/93</strain>
    </source>
</reference>
<evidence type="ECO:0000313" key="2">
    <source>
        <dbReference type="EMBL" id="MEE2051302.1"/>
    </source>
</evidence>
<proteinExistence type="predicted"/>
<dbReference type="Proteomes" id="UP001348641">
    <property type="component" value="Unassembled WGS sequence"/>
</dbReference>
<accession>A0ABU7KPV8</accession>
<feature type="domain" description="DUF4097" evidence="1">
    <location>
        <begin position="106"/>
        <end position="200"/>
    </location>
</feature>
<dbReference type="EMBL" id="JAUUCC010000027">
    <property type="protein sequence ID" value="MEE2051302.1"/>
    <property type="molecule type" value="Genomic_DNA"/>
</dbReference>
<organism evidence="2 3">
    <name type="scientific">Nocardiopsis tropica</name>
    <dbReference type="NCBI Taxonomy" id="109330"/>
    <lineage>
        <taxon>Bacteria</taxon>
        <taxon>Bacillati</taxon>
        <taxon>Actinomycetota</taxon>
        <taxon>Actinomycetes</taxon>
        <taxon>Streptosporangiales</taxon>
        <taxon>Nocardiopsidaceae</taxon>
        <taxon>Nocardiopsis</taxon>
    </lineage>
</organism>
<evidence type="ECO:0000259" key="1">
    <source>
        <dbReference type="Pfam" id="PF13349"/>
    </source>
</evidence>